<dbReference type="PANTHER" id="PTHR38787">
    <property type="entry name" value="REGULATORY P DOMAIN-CONTAINING PROTEIN"/>
    <property type="match status" value="1"/>
</dbReference>
<dbReference type="OrthoDB" id="2099887at2759"/>
<sequence length="464" mass="50206">MKSTTIGGLAILAGSPFTAAITQIRNPPKQDKYTSGAVMDAIMAKKHATWHAQEVAGLMDSTRYPSYAGVNPVGCVDGLARVIPGDANNTFRCSNIDFYDFKSHADLGSTTGQGASTWGWTSPEGREFIAIAQADGAAFAEVSPEGRLREMRGYKKYIIIGSEAFYHGIQIFDMSKLVDIDPASPVNFSGDADLTGYFDGLPAGRTHNVVINEELEYAVAVGAAPRDSKCAAGLIFIDLSDPSNPTSPGCAAGDGYVHDAQCLVYRGPDDKYAGRDICYGYNEDTLTIYDVTNKSTTNIISRTSYKGASYTHQGWVTNTHWQTMLVLDDEFDELTASGAASEKFPITYFWNITSLEAPELTGFFRNKYAQSIDHNQFVVNGTTYQSNYGAGLHVLDLSSLSTDPTGAGVSEVGFFDIYPEDDVLPNRGAVAFVGTWANYPFFPSGFIVVNTIERGAFVVKRSNA</sequence>
<accession>A0A423WLT7</accession>
<dbReference type="STRING" id="356882.A0A423WLT7"/>
<protein>
    <recommendedName>
        <fullName evidence="4">Regulatory P domain-containing protein</fullName>
    </recommendedName>
</protein>
<proteinExistence type="predicted"/>
<dbReference type="InterPro" id="IPR027589">
    <property type="entry name" value="Choice_anch_B"/>
</dbReference>
<feature type="signal peptide" evidence="1">
    <location>
        <begin position="1"/>
        <end position="20"/>
    </location>
</feature>
<evidence type="ECO:0008006" key="4">
    <source>
        <dbReference type="Google" id="ProtNLM"/>
    </source>
</evidence>
<name>A0A423WLT7_9PEZI</name>
<reference evidence="2 3" key="1">
    <citation type="submission" date="2015-09" db="EMBL/GenBank/DDBJ databases">
        <title>Host preference determinants of Valsa canker pathogens revealed by comparative genomics.</title>
        <authorList>
            <person name="Yin Z."/>
            <person name="Huang L."/>
        </authorList>
    </citation>
    <scope>NUCLEOTIDE SEQUENCE [LARGE SCALE GENOMIC DNA]</scope>
    <source>
        <strain evidence="2 3">03-1</strain>
    </source>
</reference>
<gene>
    <name evidence="2" type="ORF">VMCG_05033</name>
</gene>
<evidence type="ECO:0000313" key="2">
    <source>
        <dbReference type="EMBL" id="ROW04420.1"/>
    </source>
</evidence>
<organism evidence="2 3">
    <name type="scientific">Cytospora schulzeri</name>
    <dbReference type="NCBI Taxonomy" id="448051"/>
    <lineage>
        <taxon>Eukaryota</taxon>
        <taxon>Fungi</taxon>
        <taxon>Dikarya</taxon>
        <taxon>Ascomycota</taxon>
        <taxon>Pezizomycotina</taxon>
        <taxon>Sordariomycetes</taxon>
        <taxon>Sordariomycetidae</taxon>
        <taxon>Diaporthales</taxon>
        <taxon>Cytosporaceae</taxon>
        <taxon>Cytospora</taxon>
    </lineage>
</organism>
<dbReference type="EMBL" id="LKEA01000014">
    <property type="protein sequence ID" value="ROW04420.1"/>
    <property type="molecule type" value="Genomic_DNA"/>
</dbReference>
<keyword evidence="3" id="KW-1185">Reference proteome</keyword>
<keyword evidence="1" id="KW-0732">Signal</keyword>
<dbReference type="NCBIfam" id="TIGR04312">
    <property type="entry name" value="choice_anch_B"/>
    <property type="match status" value="1"/>
</dbReference>
<dbReference type="PANTHER" id="PTHR38787:SF3">
    <property type="entry name" value="REGULATORY P DOMAIN-CONTAINING PROTEIN"/>
    <property type="match status" value="1"/>
</dbReference>
<dbReference type="AlphaFoldDB" id="A0A423WLT7"/>
<comment type="caution">
    <text evidence="2">The sequence shown here is derived from an EMBL/GenBank/DDBJ whole genome shotgun (WGS) entry which is preliminary data.</text>
</comment>
<dbReference type="GO" id="GO:0005576">
    <property type="term" value="C:extracellular region"/>
    <property type="evidence" value="ECO:0007669"/>
    <property type="project" value="TreeGrafter"/>
</dbReference>
<feature type="chain" id="PRO_5019249421" description="Regulatory P domain-containing protein" evidence="1">
    <location>
        <begin position="21"/>
        <end position="464"/>
    </location>
</feature>
<evidence type="ECO:0000313" key="3">
    <source>
        <dbReference type="Proteomes" id="UP000283895"/>
    </source>
</evidence>
<evidence type="ECO:0000256" key="1">
    <source>
        <dbReference type="SAM" id="SignalP"/>
    </source>
</evidence>
<dbReference type="Proteomes" id="UP000283895">
    <property type="component" value="Unassembled WGS sequence"/>
</dbReference>